<name>A0AAD7ZRB9_DIPPU</name>
<feature type="non-terminal residue" evidence="1">
    <location>
        <position position="58"/>
    </location>
</feature>
<evidence type="ECO:0000313" key="2">
    <source>
        <dbReference type="Proteomes" id="UP001233999"/>
    </source>
</evidence>
<organism evidence="1 2">
    <name type="scientific">Diploptera punctata</name>
    <name type="common">Pacific beetle cockroach</name>
    <dbReference type="NCBI Taxonomy" id="6984"/>
    <lineage>
        <taxon>Eukaryota</taxon>
        <taxon>Metazoa</taxon>
        <taxon>Ecdysozoa</taxon>
        <taxon>Arthropoda</taxon>
        <taxon>Hexapoda</taxon>
        <taxon>Insecta</taxon>
        <taxon>Pterygota</taxon>
        <taxon>Neoptera</taxon>
        <taxon>Polyneoptera</taxon>
        <taxon>Dictyoptera</taxon>
        <taxon>Blattodea</taxon>
        <taxon>Blaberoidea</taxon>
        <taxon>Blaberidae</taxon>
        <taxon>Diplopterinae</taxon>
        <taxon>Diploptera</taxon>
    </lineage>
</organism>
<feature type="non-terminal residue" evidence="1">
    <location>
        <position position="1"/>
    </location>
</feature>
<proteinExistence type="predicted"/>
<accession>A0AAD7ZRB9</accession>
<evidence type="ECO:0000313" key="1">
    <source>
        <dbReference type="EMBL" id="KAJ9585273.1"/>
    </source>
</evidence>
<gene>
    <name evidence="1" type="ORF">L9F63_002928</name>
</gene>
<reference evidence="1" key="1">
    <citation type="journal article" date="2023" name="IScience">
        <title>Live-bearing cockroach genome reveals convergent evolutionary mechanisms linked to viviparity in insects and beyond.</title>
        <authorList>
            <person name="Fouks B."/>
            <person name="Harrison M.C."/>
            <person name="Mikhailova A.A."/>
            <person name="Marchal E."/>
            <person name="English S."/>
            <person name="Carruthers M."/>
            <person name="Jennings E.C."/>
            <person name="Chiamaka E.L."/>
            <person name="Frigard R.A."/>
            <person name="Pippel M."/>
            <person name="Attardo G.M."/>
            <person name="Benoit J.B."/>
            <person name="Bornberg-Bauer E."/>
            <person name="Tobe S.S."/>
        </authorList>
    </citation>
    <scope>NUCLEOTIDE SEQUENCE</scope>
    <source>
        <strain evidence="1">Stay&amp;Tobe</strain>
    </source>
</reference>
<reference evidence="1" key="2">
    <citation type="submission" date="2023-05" db="EMBL/GenBank/DDBJ databases">
        <authorList>
            <person name="Fouks B."/>
        </authorList>
    </citation>
    <scope>NUCLEOTIDE SEQUENCE</scope>
    <source>
        <strain evidence="1">Stay&amp;Tobe</strain>
        <tissue evidence="1">Testes</tissue>
    </source>
</reference>
<dbReference type="AlphaFoldDB" id="A0AAD7ZRB9"/>
<protein>
    <submittedName>
        <fullName evidence="1">Uncharacterized protein</fullName>
    </submittedName>
</protein>
<dbReference type="Proteomes" id="UP001233999">
    <property type="component" value="Unassembled WGS sequence"/>
</dbReference>
<sequence>SGQSLLIHIKPFFGIMQYSQYIKPIYKFSLLRHCNLMKVGHFSIIDPSKLYKGSIGVI</sequence>
<comment type="caution">
    <text evidence="1">The sequence shown here is derived from an EMBL/GenBank/DDBJ whole genome shotgun (WGS) entry which is preliminary data.</text>
</comment>
<dbReference type="EMBL" id="JASPKZ010007288">
    <property type="protein sequence ID" value="KAJ9585273.1"/>
    <property type="molecule type" value="Genomic_DNA"/>
</dbReference>
<keyword evidence="2" id="KW-1185">Reference proteome</keyword>